<accession>A0A9N9TIW8</accession>
<dbReference type="Proteomes" id="UP001153712">
    <property type="component" value="Chromosome 11"/>
</dbReference>
<dbReference type="Gene3D" id="3.40.50.150">
    <property type="entry name" value="Vaccinia Virus protein VP39"/>
    <property type="match status" value="1"/>
</dbReference>
<sequence length="319" mass="36679">MENGHCFSDSCVNTISNSPPTTSLTFRPKGSLARALLEKQKHDEFLDAFDKRTWYQCNFSLLSTSLATKFVQLHPDEDTLQFLKQSEKKSDWVFTQVWHSLIKLVFGLFMTQTSINGWLRRGSMFVISHQQFKQLLLPSAFDHTWKSETLLDLGAGDGEVTAQLAPSFKKVYVTEVSKTMRSLLEMKGYEVLEIDNWHVDRKYDFISCLNLIDRCDTPLELLQQIRHSLNPNGVVLLAVVLPFSAYVEYGSPDHKPKELLPIKGPDFEQQVESVVRDVLNPNGFEVISWSRVPYLCEGDLQQSYYWLDDAIFLLRLKSI</sequence>
<dbReference type="Pfam" id="PF05219">
    <property type="entry name" value="DREV"/>
    <property type="match status" value="1"/>
</dbReference>
<dbReference type="CDD" id="cd02440">
    <property type="entry name" value="AdoMet_MTases"/>
    <property type="match status" value="1"/>
</dbReference>
<dbReference type="InterPro" id="IPR029063">
    <property type="entry name" value="SAM-dependent_MTases_sf"/>
</dbReference>
<gene>
    <name evidence="1" type="ORF">PHYEVI_LOCUS2128</name>
</gene>
<dbReference type="EMBL" id="OU900104">
    <property type="protein sequence ID" value="CAG9855682.1"/>
    <property type="molecule type" value="Genomic_DNA"/>
</dbReference>
<evidence type="ECO:0008006" key="3">
    <source>
        <dbReference type="Google" id="ProtNLM"/>
    </source>
</evidence>
<proteinExistence type="predicted"/>
<dbReference type="OrthoDB" id="199041at2759"/>
<dbReference type="AlphaFoldDB" id="A0A9N9TIW8"/>
<dbReference type="GO" id="GO:0106370">
    <property type="term" value="F:protein-L-histidine N-pros-methyltransferase activity"/>
    <property type="evidence" value="ECO:0007669"/>
    <property type="project" value="InterPro"/>
</dbReference>
<reference evidence="1" key="1">
    <citation type="submission" date="2022-01" db="EMBL/GenBank/DDBJ databases">
        <authorList>
            <person name="King R."/>
        </authorList>
    </citation>
    <scope>NUCLEOTIDE SEQUENCE</scope>
</reference>
<evidence type="ECO:0000313" key="2">
    <source>
        <dbReference type="Proteomes" id="UP001153712"/>
    </source>
</evidence>
<evidence type="ECO:0000313" key="1">
    <source>
        <dbReference type="EMBL" id="CAG9855682.1"/>
    </source>
</evidence>
<dbReference type="PANTHER" id="PTHR12890">
    <property type="entry name" value="DREV PROTEIN"/>
    <property type="match status" value="1"/>
</dbReference>
<name>A0A9N9TIW8_PHYSR</name>
<dbReference type="PANTHER" id="PTHR12890:SF0">
    <property type="entry name" value="PROTEIN-L-HISTIDINE N-PROS-METHYLTRANSFERASE"/>
    <property type="match status" value="1"/>
</dbReference>
<keyword evidence="2" id="KW-1185">Reference proteome</keyword>
<organism evidence="1 2">
    <name type="scientific">Phyllotreta striolata</name>
    <name type="common">Striped flea beetle</name>
    <name type="synonym">Crioceris striolata</name>
    <dbReference type="NCBI Taxonomy" id="444603"/>
    <lineage>
        <taxon>Eukaryota</taxon>
        <taxon>Metazoa</taxon>
        <taxon>Ecdysozoa</taxon>
        <taxon>Arthropoda</taxon>
        <taxon>Hexapoda</taxon>
        <taxon>Insecta</taxon>
        <taxon>Pterygota</taxon>
        <taxon>Neoptera</taxon>
        <taxon>Endopterygota</taxon>
        <taxon>Coleoptera</taxon>
        <taxon>Polyphaga</taxon>
        <taxon>Cucujiformia</taxon>
        <taxon>Chrysomeloidea</taxon>
        <taxon>Chrysomelidae</taxon>
        <taxon>Galerucinae</taxon>
        <taxon>Alticini</taxon>
        <taxon>Phyllotreta</taxon>
    </lineage>
</organism>
<dbReference type="SUPFAM" id="SSF53335">
    <property type="entry name" value="S-adenosyl-L-methionine-dependent methyltransferases"/>
    <property type="match status" value="1"/>
</dbReference>
<dbReference type="InterPro" id="IPR007884">
    <property type="entry name" value="METL9"/>
</dbReference>
<protein>
    <recommendedName>
        <fullName evidence="3">Methyltransferase-like protein 9</fullName>
    </recommendedName>
</protein>